<dbReference type="InterPro" id="IPR023187">
    <property type="entry name" value="Tscrpt_reg_MarR-type_CS"/>
</dbReference>
<dbReference type="InterPro" id="IPR036388">
    <property type="entry name" value="WH-like_DNA-bd_sf"/>
</dbReference>
<dbReference type="AlphaFoldDB" id="A0A2S6FWE9"/>
<dbReference type="InterPro" id="IPR036390">
    <property type="entry name" value="WH_DNA-bd_sf"/>
</dbReference>
<dbReference type="InterPro" id="IPR001845">
    <property type="entry name" value="HTH_ArsR_DNA-bd_dom"/>
</dbReference>
<dbReference type="Proteomes" id="UP000239863">
    <property type="component" value="Unassembled WGS sequence"/>
</dbReference>
<keyword evidence="3" id="KW-0804">Transcription</keyword>
<gene>
    <name evidence="5" type="ORF">BD821_11378</name>
</gene>
<dbReference type="InterPro" id="IPR000835">
    <property type="entry name" value="HTH_MarR-typ"/>
</dbReference>
<dbReference type="PANTHER" id="PTHR42756">
    <property type="entry name" value="TRANSCRIPTIONAL REGULATOR, MARR"/>
    <property type="match status" value="1"/>
</dbReference>
<feature type="domain" description="HTH marR-type" evidence="4">
    <location>
        <begin position="6"/>
        <end position="135"/>
    </location>
</feature>
<evidence type="ECO:0000256" key="1">
    <source>
        <dbReference type="ARBA" id="ARBA00023015"/>
    </source>
</evidence>
<dbReference type="SUPFAM" id="SSF46785">
    <property type="entry name" value="Winged helix' DNA-binding domain"/>
    <property type="match status" value="1"/>
</dbReference>
<comment type="caution">
    <text evidence="5">The sequence shown here is derived from an EMBL/GenBank/DDBJ whole genome shotgun (WGS) entry which is preliminary data.</text>
</comment>
<dbReference type="InterPro" id="IPR011991">
    <property type="entry name" value="ArsR-like_HTH"/>
</dbReference>
<evidence type="ECO:0000256" key="3">
    <source>
        <dbReference type="ARBA" id="ARBA00023163"/>
    </source>
</evidence>
<accession>A0A2S6FWE9</accession>
<dbReference type="OrthoDB" id="2366010at2"/>
<name>A0A2S6FWE9_9CLOT</name>
<keyword evidence="1" id="KW-0805">Transcription regulation</keyword>
<dbReference type="PANTHER" id="PTHR42756:SF1">
    <property type="entry name" value="TRANSCRIPTIONAL REPRESSOR OF EMRAB OPERON"/>
    <property type="match status" value="1"/>
</dbReference>
<evidence type="ECO:0000259" key="4">
    <source>
        <dbReference type="PROSITE" id="PS50995"/>
    </source>
</evidence>
<dbReference type="Gene3D" id="1.10.10.10">
    <property type="entry name" value="Winged helix-like DNA-binding domain superfamily/Winged helix DNA-binding domain"/>
    <property type="match status" value="1"/>
</dbReference>
<dbReference type="STRING" id="37659.GCA_000703125_01861"/>
<dbReference type="CDD" id="cd00090">
    <property type="entry name" value="HTH_ARSR"/>
    <property type="match status" value="1"/>
</dbReference>
<dbReference type="SMART" id="SM00347">
    <property type="entry name" value="HTH_MARR"/>
    <property type="match status" value="1"/>
</dbReference>
<protein>
    <submittedName>
        <fullName evidence="5">MarR family transcriptional regulator</fullName>
    </submittedName>
</protein>
<keyword evidence="2" id="KW-0238">DNA-binding</keyword>
<dbReference type="EMBL" id="PTIS01000013">
    <property type="protein sequence ID" value="PPK47857.1"/>
    <property type="molecule type" value="Genomic_DNA"/>
</dbReference>
<reference evidence="5 6" key="1">
    <citation type="submission" date="2018-02" db="EMBL/GenBank/DDBJ databases">
        <title>Genomic Encyclopedia of Archaeal and Bacterial Type Strains, Phase II (KMG-II): from individual species to whole genera.</title>
        <authorList>
            <person name="Goeker M."/>
        </authorList>
    </citation>
    <scope>NUCLEOTIDE SEQUENCE [LARGE SCALE GENOMIC DNA]</scope>
    <source>
        <strain evidence="5 6">DSM 15099</strain>
    </source>
</reference>
<evidence type="ECO:0000313" key="5">
    <source>
        <dbReference type="EMBL" id="PPK47857.1"/>
    </source>
</evidence>
<proteinExistence type="predicted"/>
<dbReference type="GO" id="GO:0003700">
    <property type="term" value="F:DNA-binding transcription factor activity"/>
    <property type="evidence" value="ECO:0007669"/>
    <property type="project" value="InterPro"/>
</dbReference>
<sequence length="142" mass="16543">MKLKAFSNMLQKLRSVEQKLTKEFESSTGFSLTRYEILIYLRDNGDSLQTKIAGYLEIDPAAVTRHLKILEEKGHVERKRNKENGREVIVSLTDYARSELVECEEKQSKNQCELPVPFKQEEIEKLIDVLENIEKKLELKNS</sequence>
<evidence type="ECO:0000256" key="2">
    <source>
        <dbReference type="ARBA" id="ARBA00023125"/>
    </source>
</evidence>
<organism evidence="5 6">
    <name type="scientific">Clostridium algidicarnis DSM 15099</name>
    <dbReference type="NCBI Taxonomy" id="1121295"/>
    <lineage>
        <taxon>Bacteria</taxon>
        <taxon>Bacillati</taxon>
        <taxon>Bacillota</taxon>
        <taxon>Clostridia</taxon>
        <taxon>Eubacteriales</taxon>
        <taxon>Clostridiaceae</taxon>
        <taxon>Clostridium</taxon>
    </lineage>
</organism>
<dbReference type="Pfam" id="PF01047">
    <property type="entry name" value="MarR"/>
    <property type="match status" value="1"/>
</dbReference>
<dbReference type="SMART" id="SM00418">
    <property type="entry name" value="HTH_ARSR"/>
    <property type="match status" value="1"/>
</dbReference>
<evidence type="ECO:0000313" key="6">
    <source>
        <dbReference type="Proteomes" id="UP000239863"/>
    </source>
</evidence>
<dbReference type="PROSITE" id="PS50995">
    <property type="entry name" value="HTH_MARR_2"/>
    <property type="match status" value="1"/>
</dbReference>
<dbReference type="PROSITE" id="PS01117">
    <property type="entry name" value="HTH_MARR_1"/>
    <property type="match status" value="1"/>
</dbReference>
<dbReference type="GO" id="GO:0003677">
    <property type="term" value="F:DNA binding"/>
    <property type="evidence" value="ECO:0007669"/>
    <property type="project" value="UniProtKB-KW"/>
</dbReference>